<proteinExistence type="predicted"/>
<dbReference type="RefSeq" id="WP_218324269.1">
    <property type="nucleotide sequence ID" value="NZ_JAHUZB010000001.1"/>
</dbReference>
<gene>
    <name evidence="3" type="ORF">KUA55_00805</name>
</gene>
<dbReference type="Pfam" id="PF18885">
    <property type="entry name" value="DUF5648"/>
    <property type="match status" value="1"/>
</dbReference>
<keyword evidence="4" id="KW-1185">Reference proteome</keyword>
<feature type="chain" id="PRO_5046504239" description="DUF5648 domain-containing protein" evidence="1">
    <location>
        <begin position="22"/>
        <end position="480"/>
    </location>
</feature>
<comment type="caution">
    <text evidence="3">The sequence shown here is derived from an EMBL/GenBank/DDBJ whole genome shotgun (WGS) entry which is preliminary data.</text>
</comment>
<feature type="signal peptide" evidence="1">
    <location>
        <begin position="1"/>
        <end position="21"/>
    </location>
</feature>
<reference evidence="3 4" key="1">
    <citation type="submission" date="2021-06" db="EMBL/GenBank/DDBJ databases">
        <title>Enterococcus alishanensis sp. nov., a novel lactic acid bacterium isolated from fresh coffee beans.</title>
        <authorList>
            <person name="Chen Y.-S."/>
        </authorList>
    </citation>
    <scope>NUCLEOTIDE SEQUENCE [LARGE SCALE GENOMIC DNA]</scope>
    <source>
        <strain evidence="3 4">ALS3</strain>
    </source>
</reference>
<organism evidence="3 4">
    <name type="scientific">Enterococcus alishanensis</name>
    <dbReference type="NCBI Taxonomy" id="1303817"/>
    <lineage>
        <taxon>Bacteria</taxon>
        <taxon>Bacillati</taxon>
        <taxon>Bacillota</taxon>
        <taxon>Bacilli</taxon>
        <taxon>Lactobacillales</taxon>
        <taxon>Enterococcaceae</taxon>
        <taxon>Enterococcus</taxon>
    </lineage>
</organism>
<evidence type="ECO:0000259" key="2">
    <source>
        <dbReference type="Pfam" id="PF18885"/>
    </source>
</evidence>
<keyword evidence="1" id="KW-0732">Signal</keyword>
<feature type="domain" description="DUF5648" evidence="2">
    <location>
        <begin position="32"/>
        <end position="160"/>
    </location>
</feature>
<evidence type="ECO:0000256" key="1">
    <source>
        <dbReference type="SAM" id="SignalP"/>
    </source>
</evidence>
<dbReference type="Proteomes" id="UP000774130">
    <property type="component" value="Unassembled WGS sequence"/>
</dbReference>
<evidence type="ECO:0000313" key="3">
    <source>
        <dbReference type="EMBL" id="MBV7389202.1"/>
    </source>
</evidence>
<sequence>MKKTVLLSLGAVIGLGLAVYGGTDASAASNELYRVYNPNSGEHFYTESASERDGLIASGWTDEGIGWNTPTSGDTVYRVYNSNAGDHHYTKSVDEYNWLAAQGWAKEGTSFYSSTTEDVAIYRAYNPNAVVGSHNFTQSSVEQNWLTGQGWTNEGIAFYGVNPTTDPEDPSNVDKTNLQGLYDLVRDFGRMDFVSDADFASFSTALSNAASVLANDDADQTAVDAAYQLLVASDKSFKSELRAAITNAEEANLVETDYPAASWADYQARLKVAKDALVNQVSEADVKTATDNLNSSVEWLQDDANKYNKATLQALLDRIEEINPQQADFAKAGYLGANRNADAWKTFQDRLAIANERVDVNNLTVTQQEINSIVNAVTNSYEGLIYLNDLEAIIPMIKAIPVGDFKAGAQTNVLALVEQYQATLNSLVNDTNIDNDNADLVDAVNALKAAVKEALTDNTMHTNITGDDVFTGKTPLTVAE</sequence>
<protein>
    <recommendedName>
        <fullName evidence="2">DUF5648 domain-containing protein</fullName>
    </recommendedName>
</protein>
<accession>A0ABS6T8H3</accession>
<evidence type="ECO:0000313" key="4">
    <source>
        <dbReference type="Proteomes" id="UP000774130"/>
    </source>
</evidence>
<name>A0ABS6T8H3_9ENTE</name>
<dbReference type="EMBL" id="JAHUZB010000001">
    <property type="protein sequence ID" value="MBV7389202.1"/>
    <property type="molecule type" value="Genomic_DNA"/>
</dbReference>
<dbReference type="InterPro" id="IPR043708">
    <property type="entry name" value="DUF5648"/>
</dbReference>